<accession>A0A0D8HLQ4</accession>
<dbReference type="GO" id="GO:0003700">
    <property type="term" value="F:DNA-binding transcription factor activity"/>
    <property type="evidence" value="ECO:0007669"/>
    <property type="project" value="InterPro"/>
</dbReference>
<evidence type="ECO:0000256" key="1">
    <source>
        <dbReference type="ARBA" id="ARBA00023015"/>
    </source>
</evidence>
<dbReference type="PRINTS" id="PR00035">
    <property type="entry name" value="HTHGNTR"/>
</dbReference>
<organism evidence="5 6">
    <name type="scientific">Acidithrix ferrooxidans</name>
    <dbReference type="NCBI Taxonomy" id="1280514"/>
    <lineage>
        <taxon>Bacteria</taxon>
        <taxon>Bacillati</taxon>
        <taxon>Actinomycetota</taxon>
        <taxon>Acidimicrobiia</taxon>
        <taxon>Acidimicrobiales</taxon>
        <taxon>Acidimicrobiaceae</taxon>
        <taxon>Acidithrix</taxon>
    </lineage>
</organism>
<keyword evidence="1" id="KW-0805">Transcription regulation</keyword>
<dbReference type="Gene3D" id="1.10.10.10">
    <property type="entry name" value="Winged helix-like DNA-binding domain superfamily/Winged helix DNA-binding domain"/>
    <property type="match status" value="1"/>
</dbReference>
<dbReference type="InterPro" id="IPR000524">
    <property type="entry name" value="Tscrpt_reg_HTH_GntR"/>
</dbReference>
<dbReference type="PANTHER" id="PTHR44846">
    <property type="entry name" value="MANNOSYL-D-GLYCERATE TRANSPORT/METABOLISM SYSTEM REPRESSOR MNGR-RELATED"/>
    <property type="match status" value="1"/>
</dbReference>
<keyword evidence="3" id="KW-0804">Transcription</keyword>
<evidence type="ECO:0000313" key="6">
    <source>
        <dbReference type="Proteomes" id="UP000032360"/>
    </source>
</evidence>
<dbReference type="SUPFAM" id="SSF64288">
    <property type="entry name" value="Chorismate lyase-like"/>
    <property type="match status" value="1"/>
</dbReference>
<dbReference type="PATRIC" id="fig|1280514.3.peg.335"/>
<dbReference type="InterPro" id="IPR036390">
    <property type="entry name" value="WH_DNA-bd_sf"/>
</dbReference>
<name>A0A0D8HLQ4_9ACTN</name>
<dbReference type="Pfam" id="PF00392">
    <property type="entry name" value="GntR"/>
    <property type="match status" value="1"/>
</dbReference>
<dbReference type="Pfam" id="PF07702">
    <property type="entry name" value="UTRA"/>
    <property type="match status" value="1"/>
</dbReference>
<dbReference type="Gene3D" id="3.40.1410.10">
    <property type="entry name" value="Chorismate lyase-like"/>
    <property type="match status" value="1"/>
</dbReference>
<keyword evidence="2" id="KW-0238">DNA-binding</keyword>
<dbReference type="Proteomes" id="UP000032360">
    <property type="component" value="Unassembled WGS sequence"/>
</dbReference>
<dbReference type="SMART" id="SM00866">
    <property type="entry name" value="UTRA"/>
    <property type="match status" value="1"/>
</dbReference>
<gene>
    <name evidence="5" type="primary">yvoA1</name>
    <name evidence="5" type="ORF">AXFE_02380</name>
</gene>
<comment type="caution">
    <text evidence="5">The sequence shown here is derived from an EMBL/GenBank/DDBJ whole genome shotgun (WGS) entry which is preliminary data.</text>
</comment>
<protein>
    <submittedName>
        <fullName evidence="5">HTH-type transcriptional repressor YvoA</fullName>
    </submittedName>
</protein>
<dbReference type="AlphaFoldDB" id="A0A0D8HLQ4"/>
<dbReference type="InterPro" id="IPR028978">
    <property type="entry name" value="Chorismate_lyase_/UTRA_dom_sf"/>
</dbReference>
<dbReference type="GO" id="GO:0003677">
    <property type="term" value="F:DNA binding"/>
    <property type="evidence" value="ECO:0007669"/>
    <property type="project" value="UniProtKB-KW"/>
</dbReference>
<evidence type="ECO:0000259" key="4">
    <source>
        <dbReference type="PROSITE" id="PS50949"/>
    </source>
</evidence>
<dbReference type="InterPro" id="IPR050679">
    <property type="entry name" value="Bact_HTH_transcr_reg"/>
</dbReference>
<dbReference type="SUPFAM" id="SSF46785">
    <property type="entry name" value="Winged helix' DNA-binding domain"/>
    <property type="match status" value="1"/>
</dbReference>
<proteinExistence type="predicted"/>
<feature type="domain" description="HTH gntR-type" evidence="4">
    <location>
        <begin position="16"/>
        <end position="84"/>
    </location>
</feature>
<evidence type="ECO:0000256" key="2">
    <source>
        <dbReference type="ARBA" id="ARBA00023125"/>
    </source>
</evidence>
<dbReference type="PANTHER" id="PTHR44846:SF16">
    <property type="entry name" value="TRANSCRIPTIONAL REGULATOR PHNF-RELATED"/>
    <property type="match status" value="1"/>
</dbReference>
<sequence length="244" mass="27267">MDHYFRAGSALINEAGYSYEKIKAYLLSEIEGGRLVTGSKIPSENELARQFGVVRMTVNRAITELVGEGIIYRIKGSGTYVSDGRFDTTLIEIAPISETVSKRGASHSAKVQTVRPFPASKVLARDFNLEEGAPLFTSEILHFSDSRPIQYEVRYVNPQVAPDYLLQDFERITPTEYLIAVAPIQRVEYVITAIVPTLHIANVLELVPHEPVLMLRRRTFAFGKVASLAELHHPSSRFEFSGVI</sequence>
<keyword evidence="6" id="KW-1185">Reference proteome</keyword>
<dbReference type="CDD" id="cd07377">
    <property type="entry name" value="WHTH_GntR"/>
    <property type="match status" value="1"/>
</dbReference>
<dbReference type="InterPro" id="IPR011663">
    <property type="entry name" value="UTRA"/>
</dbReference>
<evidence type="ECO:0000313" key="5">
    <source>
        <dbReference type="EMBL" id="KJF18833.1"/>
    </source>
</evidence>
<dbReference type="InterPro" id="IPR036388">
    <property type="entry name" value="WH-like_DNA-bd_sf"/>
</dbReference>
<dbReference type="OrthoDB" id="7363114at2"/>
<dbReference type="SMART" id="SM00345">
    <property type="entry name" value="HTH_GNTR"/>
    <property type="match status" value="1"/>
</dbReference>
<dbReference type="STRING" id="1280514.AXFE_02380"/>
<evidence type="ECO:0000256" key="3">
    <source>
        <dbReference type="ARBA" id="ARBA00023163"/>
    </source>
</evidence>
<dbReference type="PROSITE" id="PS50949">
    <property type="entry name" value="HTH_GNTR"/>
    <property type="match status" value="1"/>
</dbReference>
<reference evidence="5 6" key="1">
    <citation type="submission" date="2015-01" db="EMBL/GenBank/DDBJ databases">
        <title>Draft genome of the acidophilic iron oxidizer Acidithrix ferrooxidans strain Py-F3.</title>
        <authorList>
            <person name="Poehlein A."/>
            <person name="Eisen S."/>
            <person name="Schloemann M."/>
            <person name="Johnson B.D."/>
            <person name="Daniel R."/>
            <person name="Muehling M."/>
        </authorList>
    </citation>
    <scope>NUCLEOTIDE SEQUENCE [LARGE SCALE GENOMIC DNA]</scope>
    <source>
        <strain evidence="5 6">Py-F3</strain>
    </source>
</reference>
<dbReference type="RefSeq" id="WP_082058371.1">
    <property type="nucleotide sequence ID" value="NZ_JXYS01000004.1"/>
</dbReference>
<dbReference type="EMBL" id="JXYS01000004">
    <property type="protein sequence ID" value="KJF18833.1"/>
    <property type="molecule type" value="Genomic_DNA"/>
</dbReference>